<accession>A0A9E7U731</accession>
<dbReference type="AlphaFoldDB" id="A0A9E7U731"/>
<dbReference type="Proteomes" id="UP001057580">
    <property type="component" value="Chromosome"/>
</dbReference>
<name>A0A9E7U731_9EURY</name>
<reference evidence="1" key="1">
    <citation type="submission" date="2022-09" db="EMBL/GenBank/DDBJ databases">
        <title>Diverse halophilic archaea isolated from saline environments.</title>
        <authorList>
            <person name="Cui H.-L."/>
        </authorList>
    </citation>
    <scope>NUCLEOTIDE SEQUENCE</scope>
    <source>
        <strain evidence="1">ZS-35-S2</strain>
    </source>
</reference>
<dbReference type="RefSeq" id="WP_260592096.1">
    <property type="nucleotide sequence ID" value="NZ_CP104003.1"/>
</dbReference>
<keyword evidence="2" id="KW-1185">Reference proteome</keyword>
<organism evidence="1 2">
    <name type="scientific">Salinirubellus salinus</name>
    <dbReference type="NCBI Taxonomy" id="1364945"/>
    <lineage>
        <taxon>Archaea</taxon>
        <taxon>Methanobacteriati</taxon>
        <taxon>Methanobacteriota</taxon>
        <taxon>Stenosarchaea group</taxon>
        <taxon>Halobacteria</taxon>
        <taxon>Halobacteriales</taxon>
        <taxon>Natronomonadaceae</taxon>
        <taxon>Salinirubellus</taxon>
    </lineage>
</organism>
<dbReference type="EMBL" id="CP104003">
    <property type="protein sequence ID" value="UWM53101.1"/>
    <property type="molecule type" value="Genomic_DNA"/>
</dbReference>
<dbReference type="KEGG" id="ssai:N0B31_13205"/>
<sequence length="78" mass="8736">MKITADEQGKRVVNKDGETVGMVTNVDETAGKAYIDSDPNIAEKIMSRLGWDAMDADDYAIEQHQVDSITDDEIRLKY</sequence>
<proteinExistence type="predicted"/>
<protein>
    <submittedName>
        <fullName evidence="1">PRC-barrel domain containing protein</fullName>
    </submittedName>
</protein>
<evidence type="ECO:0000313" key="1">
    <source>
        <dbReference type="EMBL" id="UWM53101.1"/>
    </source>
</evidence>
<dbReference type="GeneID" id="74943397"/>
<evidence type="ECO:0000313" key="2">
    <source>
        <dbReference type="Proteomes" id="UP001057580"/>
    </source>
</evidence>
<gene>
    <name evidence="1" type="ORF">N0B31_13205</name>
</gene>